<feature type="transmembrane region" description="Helical" evidence="6">
    <location>
        <begin position="168"/>
        <end position="193"/>
    </location>
</feature>
<feature type="transmembrane region" description="Helical" evidence="6">
    <location>
        <begin position="133"/>
        <end position="152"/>
    </location>
</feature>
<comment type="caution">
    <text evidence="7">The sequence shown here is derived from an EMBL/GenBank/DDBJ whole genome shotgun (WGS) entry which is preliminary data.</text>
</comment>
<organism evidence="7 8">
    <name type="scientific">Rosa chinensis</name>
    <name type="common">China rose</name>
    <dbReference type="NCBI Taxonomy" id="74649"/>
    <lineage>
        <taxon>Eukaryota</taxon>
        <taxon>Viridiplantae</taxon>
        <taxon>Streptophyta</taxon>
        <taxon>Embryophyta</taxon>
        <taxon>Tracheophyta</taxon>
        <taxon>Spermatophyta</taxon>
        <taxon>Magnoliopsida</taxon>
        <taxon>eudicotyledons</taxon>
        <taxon>Gunneridae</taxon>
        <taxon>Pentapetalae</taxon>
        <taxon>rosids</taxon>
        <taxon>fabids</taxon>
        <taxon>Rosales</taxon>
        <taxon>Rosaceae</taxon>
        <taxon>Rosoideae</taxon>
        <taxon>Rosoideae incertae sedis</taxon>
        <taxon>Rosa</taxon>
    </lineage>
</organism>
<dbReference type="PANTHER" id="PTHR31376">
    <property type="entry name" value="OS09G0467300 PROTEIN-RELATED"/>
    <property type="match status" value="1"/>
</dbReference>
<proteinExistence type="inferred from homology"/>
<feature type="transmembrane region" description="Helical" evidence="6">
    <location>
        <begin position="205"/>
        <end position="226"/>
    </location>
</feature>
<sequence>MSIYTVFVLAGQAIATLLGRQYYDKGGKSNWLATLVQLCGFPIFLPYYCIPALNKNCPTTNNRVKATSNRVKATVYISPCINLCLSWLPYSSRLLFVFSRTILPSCIYFLPHFCIPTHLQCTFLLLPQHAEVNFFNCQLSFILTISSSLLVLQADHSADSSKVSRSKYIIGFVCTVGASAGYALTLSLTQLVFIKVIRKETFRVIMDMSHMTVYTSVIATAIILASSLFSNSISAVGLPIVPVLAVIFFHEKMDGLKAMSLVLAMWGFISYVYQDYLDDRKSKSEKKDANDEVSKAVPVENINV</sequence>
<comment type="caution">
    <text evidence="6">Lacks conserved residue(s) required for the propagation of feature annotation.</text>
</comment>
<keyword evidence="8" id="KW-1185">Reference proteome</keyword>
<feature type="transmembrane region" description="Helical" evidence="6">
    <location>
        <begin position="232"/>
        <end position="249"/>
    </location>
</feature>
<keyword evidence="4 6" id="KW-1133">Transmembrane helix</keyword>
<dbReference type="Pfam" id="PF16913">
    <property type="entry name" value="PUNUT"/>
    <property type="match status" value="1"/>
</dbReference>
<accession>A0A2P6Q5B4</accession>
<protein>
    <recommendedName>
        <fullName evidence="6">Probable purine permease</fullName>
    </recommendedName>
</protein>
<reference evidence="7 8" key="1">
    <citation type="journal article" date="2018" name="Nat. Genet.">
        <title>The Rosa genome provides new insights in the design of modern roses.</title>
        <authorList>
            <person name="Bendahmane M."/>
        </authorList>
    </citation>
    <scope>NUCLEOTIDE SEQUENCE [LARGE SCALE GENOMIC DNA]</scope>
    <source>
        <strain evidence="8">cv. Old Blush</strain>
    </source>
</reference>
<keyword evidence="5 6" id="KW-0472">Membrane</keyword>
<name>A0A2P6Q5B4_ROSCH</name>
<evidence type="ECO:0000256" key="2">
    <source>
        <dbReference type="ARBA" id="ARBA00022448"/>
    </source>
</evidence>
<dbReference type="GO" id="GO:0015211">
    <property type="term" value="F:purine nucleoside transmembrane transporter activity"/>
    <property type="evidence" value="ECO:0007669"/>
    <property type="project" value="UniProtKB-UniRule"/>
</dbReference>
<feature type="transmembrane region" description="Helical" evidence="6">
    <location>
        <begin position="31"/>
        <end position="50"/>
    </location>
</feature>
<evidence type="ECO:0000256" key="4">
    <source>
        <dbReference type="ARBA" id="ARBA00022989"/>
    </source>
</evidence>
<comment type="similarity">
    <text evidence="1 6">Belongs to the purine permeases (TC 2.A.7.14) family.</text>
</comment>
<feature type="transmembrane region" description="Helical" evidence="6">
    <location>
        <begin position="102"/>
        <end position="126"/>
    </location>
</feature>
<dbReference type="EMBL" id="PDCK01000043">
    <property type="protein sequence ID" value="PRQ29373.1"/>
    <property type="molecule type" value="Genomic_DNA"/>
</dbReference>
<evidence type="ECO:0000256" key="1">
    <source>
        <dbReference type="ARBA" id="ARBA00006213"/>
    </source>
</evidence>
<dbReference type="AlphaFoldDB" id="A0A2P6Q5B4"/>
<dbReference type="GO" id="GO:0005345">
    <property type="term" value="F:purine nucleobase transmembrane transporter activity"/>
    <property type="evidence" value="ECO:0007669"/>
    <property type="project" value="UniProtKB-UniRule"/>
</dbReference>
<evidence type="ECO:0000256" key="5">
    <source>
        <dbReference type="ARBA" id="ARBA00023136"/>
    </source>
</evidence>
<dbReference type="PANTHER" id="PTHR31376:SF17">
    <property type="entry name" value="PURINE PERMEASE 21-RELATED"/>
    <property type="match status" value="1"/>
</dbReference>
<dbReference type="Gramene" id="PRQ29373">
    <property type="protein sequence ID" value="PRQ29373"/>
    <property type="gene ID" value="RchiOBHm_Chr5g0013191"/>
</dbReference>
<dbReference type="OMA" id="QEVQHPH"/>
<evidence type="ECO:0000256" key="6">
    <source>
        <dbReference type="RuleBase" id="RU368015"/>
    </source>
</evidence>
<keyword evidence="3 6" id="KW-0812">Transmembrane</keyword>
<comment type="subcellular location">
    <subcellularLocation>
        <location evidence="6">Membrane</location>
        <topology evidence="6">Multi-pass membrane protein</topology>
    </subcellularLocation>
</comment>
<evidence type="ECO:0000313" key="7">
    <source>
        <dbReference type="EMBL" id="PRQ29373.1"/>
    </source>
</evidence>
<feature type="transmembrane region" description="Helical" evidence="6">
    <location>
        <begin position="71"/>
        <end position="90"/>
    </location>
</feature>
<gene>
    <name evidence="7" type="ORF">RchiOBHm_Chr5g0013191</name>
</gene>
<dbReference type="GO" id="GO:0016020">
    <property type="term" value="C:membrane"/>
    <property type="evidence" value="ECO:0007669"/>
    <property type="project" value="UniProtKB-SubCell"/>
</dbReference>
<dbReference type="STRING" id="74649.A0A2P6Q5B4"/>
<keyword evidence="2 6" id="KW-0813">Transport</keyword>
<evidence type="ECO:0000256" key="3">
    <source>
        <dbReference type="ARBA" id="ARBA00022692"/>
    </source>
</evidence>
<dbReference type="Proteomes" id="UP000238479">
    <property type="component" value="Chromosome 5"/>
</dbReference>
<evidence type="ECO:0000313" key="8">
    <source>
        <dbReference type="Proteomes" id="UP000238479"/>
    </source>
</evidence>
<dbReference type="InterPro" id="IPR030182">
    <property type="entry name" value="PUP_plant"/>
</dbReference>